<feature type="transmembrane region" description="Helical" evidence="2">
    <location>
        <begin position="126"/>
        <end position="149"/>
    </location>
</feature>
<dbReference type="PROSITE" id="PS50883">
    <property type="entry name" value="EAL"/>
    <property type="match status" value="1"/>
</dbReference>
<feature type="transmembrane region" description="Helical" evidence="2">
    <location>
        <begin position="161"/>
        <end position="183"/>
    </location>
</feature>
<dbReference type="OrthoDB" id="9814202at2"/>
<dbReference type="PROSITE" id="PS50924">
    <property type="entry name" value="MHYT"/>
    <property type="match status" value="1"/>
</dbReference>
<dbReference type="InterPro" id="IPR000160">
    <property type="entry name" value="GGDEF_dom"/>
</dbReference>
<dbReference type="AlphaFoldDB" id="A0A371WXM6"/>
<dbReference type="CDD" id="cd01949">
    <property type="entry name" value="GGDEF"/>
    <property type="match status" value="1"/>
</dbReference>
<proteinExistence type="predicted"/>
<reference evidence="6 7" key="1">
    <citation type="submission" date="2018-08" db="EMBL/GenBank/DDBJ databases">
        <title>Fulvimarina sp. 85, whole genome shotgun sequence.</title>
        <authorList>
            <person name="Tuo L."/>
        </authorList>
    </citation>
    <scope>NUCLEOTIDE SEQUENCE [LARGE SCALE GENOMIC DNA]</scope>
    <source>
        <strain evidence="6 7">85</strain>
    </source>
</reference>
<feature type="domain" description="GGDEF" evidence="4">
    <location>
        <begin position="375"/>
        <end position="506"/>
    </location>
</feature>
<feature type="transmembrane region" description="Helical" evidence="2">
    <location>
        <begin position="68"/>
        <end position="88"/>
    </location>
</feature>
<dbReference type="InterPro" id="IPR035965">
    <property type="entry name" value="PAS-like_dom_sf"/>
</dbReference>
<dbReference type="CDD" id="cd01948">
    <property type="entry name" value="EAL"/>
    <property type="match status" value="1"/>
</dbReference>
<dbReference type="Gene3D" id="3.30.70.270">
    <property type="match status" value="1"/>
</dbReference>
<dbReference type="Pfam" id="PF00563">
    <property type="entry name" value="EAL"/>
    <property type="match status" value="1"/>
</dbReference>
<gene>
    <name evidence="6" type="ORF">DYI37_19670</name>
</gene>
<dbReference type="GO" id="GO:0071732">
    <property type="term" value="P:cellular response to nitric oxide"/>
    <property type="evidence" value="ECO:0007669"/>
    <property type="project" value="UniProtKB-ARBA"/>
</dbReference>
<feature type="transmembrane region" description="Helical" evidence="2">
    <location>
        <begin position="95"/>
        <end position="114"/>
    </location>
</feature>
<dbReference type="CDD" id="cd00130">
    <property type="entry name" value="PAS"/>
    <property type="match status" value="1"/>
</dbReference>
<dbReference type="Proteomes" id="UP000264310">
    <property type="component" value="Unassembled WGS sequence"/>
</dbReference>
<feature type="transmembrane region" description="Helical" evidence="2">
    <location>
        <begin position="33"/>
        <end position="56"/>
    </location>
</feature>
<dbReference type="Gene3D" id="3.20.20.450">
    <property type="entry name" value="EAL domain"/>
    <property type="match status" value="1"/>
</dbReference>
<dbReference type="InterPro" id="IPR000014">
    <property type="entry name" value="PAS"/>
</dbReference>
<dbReference type="SUPFAM" id="SSF55785">
    <property type="entry name" value="PYP-like sensor domain (PAS domain)"/>
    <property type="match status" value="1"/>
</dbReference>
<dbReference type="SUPFAM" id="SSF55073">
    <property type="entry name" value="Nucleotide cyclase"/>
    <property type="match status" value="1"/>
</dbReference>
<comment type="caution">
    <text evidence="6">The sequence shown here is derived from an EMBL/GenBank/DDBJ whole genome shotgun (WGS) entry which is preliminary data.</text>
</comment>
<keyword evidence="2" id="KW-0472">Membrane</keyword>
<organism evidence="6 7">
    <name type="scientific">Fulvimarina endophytica</name>
    <dbReference type="NCBI Taxonomy" id="2293836"/>
    <lineage>
        <taxon>Bacteria</taxon>
        <taxon>Pseudomonadati</taxon>
        <taxon>Pseudomonadota</taxon>
        <taxon>Alphaproteobacteria</taxon>
        <taxon>Hyphomicrobiales</taxon>
        <taxon>Aurantimonadaceae</taxon>
        <taxon>Fulvimarina</taxon>
    </lineage>
</organism>
<feature type="domain" description="EAL" evidence="3">
    <location>
        <begin position="515"/>
        <end position="765"/>
    </location>
</feature>
<dbReference type="FunFam" id="3.20.20.450:FF:000001">
    <property type="entry name" value="Cyclic di-GMP phosphodiesterase yahA"/>
    <property type="match status" value="1"/>
</dbReference>
<evidence type="ECO:0000313" key="6">
    <source>
        <dbReference type="EMBL" id="RFC61741.1"/>
    </source>
</evidence>
<keyword evidence="2" id="KW-1133">Transmembrane helix</keyword>
<dbReference type="Pfam" id="PF00990">
    <property type="entry name" value="GGDEF"/>
    <property type="match status" value="1"/>
</dbReference>
<dbReference type="InterPro" id="IPR005330">
    <property type="entry name" value="MHYT_dom"/>
</dbReference>
<dbReference type="PANTHER" id="PTHR44757">
    <property type="entry name" value="DIGUANYLATE CYCLASE DGCP"/>
    <property type="match status" value="1"/>
</dbReference>
<evidence type="ECO:0000259" key="3">
    <source>
        <dbReference type="PROSITE" id="PS50883"/>
    </source>
</evidence>
<comment type="catalytic activity">
    <reaction evidence="1">
        <text>3',3'-c-di-GMP + H2O = 5'-phosphoguanylyl(3'-&gt;5')guanosine + H(+)</text>
        <dbReference type="Rhea" id="RHEA:24902"/>
        <dbReference type="ChEBI" id="CHEBI:15377"/>
        <dbReference type="ChEBI" id="CHEBI:15378"/>
        <dbReference type="ChEBI" id="CHEBI:58754"/>
        <dbReference type="ChEBI" id="CHEBI:58805"/>
        <dbReference type="EC" id="3.1.4.52"/>
    </reaction>
    <physiologicalReaction direction="left-to-right" evidence="1">
        <dbReference type="Rhea" id="RHEA:24903"/>
    </physiologicalReaction>
</comment>
<dbReference type="PROSITE" id="PS50887">
    <property type="entry name" value="GGDEF"/>
    <property type="match status" value="1"/>
</dbReference>
<dbReference type="InterPro" id="IPR035919">
    <property type="entry name" value="EAL_sf"/>
</dbReference>
<evidence type="ECO:0000259" key="4">
    <source>
        <dbReference type="PROSITE" id="PS50887"/>
    </source>
</evidence>
<protein>
    <submittedName>
        <fullName evidence="6">EAL domain-containing protein</fullName>
    </submittedName>
</protein>
<dbReference type="GO" id="GO:0016020">
    <property type="term" value="C:membrane"/>
    <property type="evidence" value="ECO:0007669"/>
    <property type="project" value="UniProtKB-UniRule"/>
</dbReference>
<dbReference type="InterPro" id="IPR043128">
    <property type="entry name" value="Rev_trsase/Diguanyl_cyclase"/>
</dbReference>
<accession>A0A371WXM6</accession>
<dbReference type="SMART" id="SM00267">
    <property type="entry name" value="GGDEF"/>
    <property type="match status" value="1"/>
</dbReference>
<dbReference type="FunFam" id="3.30.70.270:FF:000001">
    <property type="entry name" value="Diguanylate cyclase domain protein"/>
    <property type="match status" value="1"/>
</dbReference>
<dbReference type="InterPro" id="IPR029787">
    <property type="entry name" value="Nucleotide_cyclase"/>
</dbReference>
<dbReference type="NCBIfam" id="TIGR00254">
    <property type="entry name" value="GGDEF"/>
    <property type="match status" value="1"/>
</dbReference>
<name>A0A371WXM6_9HYPH</name>
<dbReference type="EMBL" id="QURL01000022">
    <property type="protein sequence ID" value="RFC61741.1"/>
    <property type="molecule type" value="Genomic_DNA"/>
</dbReference>
<dbReference type="SUPFAM" id="SSF141868">
    <property type="entry name" value="EAL domain-like"/>
    <property type="match status" value="1"/>
</dbReference>
<sequence length="783" mass="85076">MSAAGFVCLIGVYASFSLAQHAGRSEESSRQRWGFLAILSAGCTAWATHMIALLAFQPGMASGFDPLLTALSLVFVVAGIGVGIGLAIGTRDRRLRFFAGLVLGLSITLLHYVGQAGYRVAGTVSWDVGLAGGTVLASLVMNGIAMVVAGERNRSLRRFGAPMLFAAIAVLHLGGMTAIQLTFDPRIRLPDYTMAPNVIAPIVAGVCLGLMALAFLGLRFTLNARAQTRRDQARLRELANLAIEGLAICDGAVITAVNDSLQKLSGRTRDDLIGQDLGTLLPTTALQELGLREEGDAELIGANGQLVPVRVLRSEVTVGSAKQTVVAIRDQRERLKMEATFRRLAYTDTLTGLTNRLRFNELLARKANHPQRSQNPFALLALDLDRFKWINDTLGHSVGDLVLQQVAVRLEELVQPGDTIARLGGDEFMLLLPEEKDRARDIAERAVLSLRQPYAVQGLTIEIGVSVGIAYSQTDGDTGDELTSNADLALYRAKQSGRNRICKFEPQMLLDALARRTLEMDLRLALQRDEFVVHYQPQIDASTGAFQGAEALVRWQHPTKGLVSPADFIPLAEELGLIGTIGQKVLAVACREALSWPSEFTVAVNLSAHQLTEIDLVQKVAAVLSATGLPSSRLELEVTESALLQDTDRTHANLHGIHELGVRVSLDDFGTGYSSLSHLTQFPFDKLKIDQSFVRRLPGDNNSVAIVQAVVGLADKLKMTVTMEGVEREEQRAFAKREGCQGIQGYLVSRPIASHELGELFDPHRVSDHEWNRTTPVEAGLKR</sequence>
<dbReference type="InterPro" id="IPR001633">
    <property type="entry name" value="EAL_dom"/>
</dbReference>
<evidence type="ECO:0000256" key="2">
    <source>
        <dbReference type="PROSITE-ProRule" id="PRU00244"/>
    </source>
</evidence>
<dbReference type="PANTHER" id="PTHR44757:SF2">
    <property type="entry name" value="BIOFILM ARCHITECTURE MAINTENANCE PROTEIN MBAA"/>
    <property type="match status" value="1"/>
</dbReference>
<keyword evidence="7" id="KW-1185">Reference proteome</keyword>
<dbReference type="GO" id="GO:0071111">
    <property type="term" value="F:cyclic-guanylate-specific phosphodiesterase activity"/>
    <property type="evidence" value="ECO:0007669"/>
    <property type="project" value="UniProtKB-EC"/>
</dbReference>
<dbReference type="Gene3D" id="3.30.450.20">
    <property type="entry name" value="PAS domain"/>
    <property type="match status" value="1"/>
</dbReference>
<dbReference type="SMART" id="SM00091">
    <property type="entry name" value="PAS"/>
    <property type="match status" value="1"/>
</dbReference>
<keyword evidence="2" id="KW-0812">Transmembrane</keyword>
<feature type="domain" description="MHYT" evidence="5">
    <location>
        <begin position="1"/>
        <end position="182"/>
    </location>
</feature>
<evidence type="ECO:0000256" key="1">
    <source>
        <dbReference type="ARBA" id="ARBA00051114"/>
    </source>
</evidence>
<dbReference type="SMART" id="SM00052">
    <property type="entry name" value="EAL"/>
    <property type="match status" value="1"/>
</dbReference>
<feature type="transmembrane region" description="Helical" evidence="2">
    <location>
        <begin position="198"/>
        <end position="218"/>
    </location>
</feature>
<dbReference type="Pfam" id="PF03707">
    <property type="entry name" value="MHYT"/>
    <property type="match status" value="2"/>
</dbReference>
<evidence type="ECO:0000313" key="7">
    <source>
        <dbReference type="Proteomes" id="UP000264310"/>
    </source>
</evidence>
<evidence type="ECO:0000259" key="5">
    <source>
        <dbReference type="PROSITE" id="PS50924"/>
    </source>
</evidence>
<dbReference type="InterPro" id="IPR052155">
    <property type="entry name" value="Biofilm_reg_signaling"/>
</dbReference>
<feature type="transmembrane region" description="Helical" evidence="2">
    <location>
        <begin position="238"/>
        <end position="257"/>
    </location>
</feature>